<organism evidence="1 2">
    <name type="scientific">Gossypium australe</name>
    <dbReference type="NCBI Taxonomy" id="47621"/>
    <lineage>
        <taxon>Eukaryota</taxon>
        <taxon>Viridiplantae</taxon>
        <taxon>Streptophyta</taxon>
        <taxon>Embryophyta</taxon>
        <taxon>Tracheophyta</taxon>
        <taxon>Spermatophyta</taxon>
        <taxon>Magnoliopsida</taxon>
        <taxon>eudicotyledons</taxon>
        <taxon>Gunneridae</taxon>
        <taxon>Pentapetalae</taxon>
        <taxon>rosids</taxon>
        <taxon>malvids</taxon>
        <taxon>Malvales</taxon>
        <taxon>Malvaceae</taxon>
        <taxon>Malvoideae</taxon>
        <taxon>Gossypium</taxon>
    </lineage>
</organism>
<evidence type="ECO:0000313" key="1">
    <source>
        <dbReference type="EMBL" id="KAA3469439.1"/>
    </source>
</evidence>
<protein>
    <submittedName>
        <fullName evidence="1">Uncharacterized protein</fullName>
    </submittedName>
</protein>
<name>A0A5B6VJI6_9ROSI</name>
<accession>A0A5B6VJI6</accession>
<dbReference type="AlphaFoldDB" id="A0A5B6VJI6"/>
<reference evidence="2" key="1">
    <citation type="journal article" date="2019" name="Plant Biotechnol. J.">
        <title>Genome sequencing of the Australian wild diploid species Gossypium australe highlights disease resistance and delayed gland morphogenesis.</title>
        <authorList>
            <person name="Cai Y."/>
            <person name="Cai X."/>
            <person name="Wang Q."/>
            <person name="Wang P."/>
            <person name="Zhang Y."/>
            <person name="Cai C."/>
            <person name="Xu Y."/>
            <person name="Wang K."/>
            <person name="Zhou Z."/>
            <person name="Wang C."/>
            <person name="Geng S."/>
            <person name="Li B."/>
            <person name="Dong Q."/>
            <person name="Hou Y."/>
            <person name="Wang H."/>
            <person name="Ai P."/>
            <person name="Liu Z."/>
            <person name="Yi F."/>
            <person name="Sun M."/>
            <person name="An G."/>
            <person name="Cheng J."/>
            <person name="Zhang Y."/>
            <person name="Shi Q."/>
            <person name="Xie Y."/>
            <person name="Shi X."/>
            <person name="Chang Y."/>
            <person name="Huang F."/>
            <person name="Chen Y."/>
            <person name="Hong S."/>
            <person name="Mi L."/>
            <person name="Sun Q."/>
            <person name="Zhang L."/>
            <person name="Zhou B."/>
            <person name="Peng R."/>
            <person name="Zhang X."/>
            <person name="Liu F."/>
        </authorList>
    </citation>
    <scope>NUCLEOTIDE SEQUENCE [LARGE SCALE GENOMIC DNA]</scope>
    <source>
        <strain evidence="2">cv. PA1801</strain>
    </source>
</reference>
<gene>
    <name evidence="1" type="ORF">EPI10_015226</name>
</gene>
<evidence type="ECO:0000313" key="2">
    <source>
        <dbReference type="Proteomes" id="UP000325315"/>
    </source>
</evidence>
<keyword evidence="2" id="KW-1185">Reference proteome</keyword>
<dbReference type="Proteomes" id="UP000325315">
    <property type="component" value="Unassembled WGS sequence"/>
</dbReference>
<sequence>MQNPPPLAVGNVPYKNSFFNEANDNVLGDPPAPLQLPTNLHMAHYVLPSVDTVQESITRPTITANNFEINPTMIQIIQNNLQFRGTMTEDPN</sequence>
<dbReference type="EMBL" id="SMMG02000006">
    <property type="protein sequence ID" value="KAA3469439.1"/>
    <property type="molecule type" value="Genomic_DNA"/>
</dbReference>
<dbReference type="OrthoDB" id="1417698at2759"/>
<comment type="caution">
    <text evidence="1">The sequence shown here is derived from an EMBL/GenBank/DDBJ whole genome shotgun (WGS) entry which is preliminary data.</text>
</comment>
<proteinExistence type="predicted"/>